<dbReference type="EMBL" id="JAYDYW010000005">
    <property type="protein sequence ID" value="MEE1673625.1"/>
    <property type="molecule type" value="Genomic_DNA"/>
</dbReference>
<reference evidence="1 2" key="2">
    <citation type="submission" date="2023-12" db="EMBL/GenBank/DDBJ databases">
        <authorList>
            <consortium name="Cladostephus spongiosus"/>
            <person name="Lorente B."/>
            <person name="Cabral C."/>
            <person name="Frias J."/>
            <person name="Faria J."/>
            <person name="Toubarro D."/>
        </authorList>
    </citation>
    <scope>NUCLEOTIDE SEQUENCE [LARGE SCALE GENOMIC DNA]</scope>
    <source>
        <strain evidence="1 2">ZMCS4</strain>
    </source>
</reference>
<name>A0ABU7G2V5_9ALTE</name>
<accession>A0ABU7G2V5</accession>
<protein>
    <submittedName>
        <fullName evidence="1">Uncharacterized protein</fullName>
    </submittedName>
</protein>
<organism evidence="1 2">
    <name type="scientific">Agarivorans aestuarii</name>
    <dbReference type="NCBI Taxonomy" id="1563703"/>
    <lineage>
        <taxon>Bacteria</taxon>
        <taxon>Pseudomonadati</taxon>
        <taxon>Pseudomonadota</taxon>
        <taxon>Gammaproteobacteria</taxon>
        <taxon>Alteromonadales</taxon>
        <taxon>Alteromonadaceae</taxon>
        <taxon>Agarivorans</taxon>
    </lineage>
</organism>
<dbReference type="RefSeq" id="WP_329774883.1">
    <property type="nucleotide sequence ID" value="NZ_JAYDYW010000005.1"/>
</dbReference>
<gene>
    <name evidence="1" type="ORF">SNR37_003051</name>
</gene>
<comment type="caution">
    <text evidence="1">The sequence shown here is derived from an EMBL/GenBank/DDBJ whole genome shotgun (WGS) entry which is preliminary data.</text>
</comment>
<dbReference type="Proteomes" id="UP001310248">
    <property type="component" value="Unassembled WGS sequence"/>
</dbReference>
<keyword evidence="2" id="KW-1185">Reference proteome</keyword>
<evidence type="ECO:0000313" key="1">
    <source>
        <dbReference type="EMBL" id="MEE1673625.1"/>
    </source>
</evidence>
<sequence>MSVQKVRVDENTGRFIDIDLNKANRQALELKKHILQTYTPSNDQYDVMGQVLPLCELVLSGAIKSAVDVNTLPLRYHTREGLLPNDFDVLFSELCLTITGTPLEELNIKRINGDSIAFIEFE</sequence>
<proteinExistence type="predicted"/>
<evidence type="ECO:0000313" key="2">
    <source>
        <dbReference type="Proteomes" id="UP001310248"/>
    </source>
</evidence>
<reference evidence="2" key="1">
    <citation type="submission" date="2023-07" db="EMBL/GenBank/DDBJ databases">
        <title>Draft genome sequence of Agarivorans aestuarii strain ZMCS4, a CAZymes producing bacteria isolated from the marine brown algae Clodostephus spongiosus.</title>
        <authorList>
            <person name="Lorente B."/>
            <person name="Cabral C."/>
            <person name="Frias J."/>
            <person name="Faria J."/>
            <person name="Toubarro D."/>
        </authorList>
    </citation>
    <scope>NUCLEOTIDE SEQUENCE [LARGE SCALE GENOMIC DNA]</scope>
    <source>
        <strain evidence="2">ZMCS4</strain>
    </source>
</reference>